<accession>A0A9J6QW96</accession>
<dbReference type="Pfam" id="PF02272">
    <property type="entry name" value="DHHA1"/>
    <property type="match status" value="1"/>
</dbReference>
<feature type="domain" description="DHHA1" evidence="2">
    <location>
        <begin position="227"/>
        <end position="319"/>
    </location>
</feature>
<evidence type="ECO:0000313" key="5">
    <source>
        <dbReference type="Proteomes" id="UP001065549"/>
    </source>
</evidence>
<dbReference type="EMBL" id="JAOSHN010000005">
    <property type="protein sequence ID" value="MCU7379174.1"/>
    <property type="molecule type" value="Genomic_DNA"/>
</dbReference>
<keyword evidence="5" id="KW-1185">Reference proteome</keyword>
<proteinExistence type="predicted"/>
<sequence length="327" mass="35773">MKVENNTLKQIGEKLAKADSVLLFPHIQMDGDALGSSAALCRAMRNAGKEAFILIEDDVPEYLSFLDNGYCTKDQDCIREPDICICIDCGEVSRFPERQQTFFRGKTTICVDHHTTSQPFADYNYIDGGIAATAEIIYAILAAMDIPIDKEIGEAIFTGISTDTGNFQYSNATKESHLITASLYDAGIDHAHIAVELYQNTRLEKIRITSKILDTLEVFADGKAAIAYVTQDMLAQVGAKLEETEGVVETLRNIKGVEIAAFVKEREETLIKVSMRAKTSGNVAEIAAQFGGGGHVKAAGCTFRKELEDACLQLKEAIKKSLEKAEA</sequence>
<evidence type="ECO:0000313" key="3">
    <source>
        <dbReference type="EMBL" id="MCU7377688.1"/>
    </source>
</evidence>
<dbReference type="Proteomes" id="UP001065549">
    <property type="component" value="Unassembled WGS sequence"/>
</dbReference>
<dbReference type="Gene3D" id="3.90.1640.10">
    <property type="entry name" value="inorganic pyrophosphatase (n-terminal core)"/>
    <property type="match status" value="1"/>
</dbReference>
<evidence type="ECO:0000313" key="4">
    <source>
        <dbReference type="EMBL" id="MCU7379174.1"/>
    </source>
</evidence>
<gene>
    <name evidence="3" type="ORF">OBO34_04875</name>
    <name evidence="4" type="ORF">OBO34_12540</name>
</gene>
<comment type="caution">
    <text evidence="4">The sequence shown here is derived from an EMBL/GenBank/DDBJ whole genome shotgun (WGS) entry which is preliminary data.</text>
</comment>
<feature type="domain" description="DDH" evidence="1">
    <location>
        <begin position="21"/>
        <end position="160"/>
    </location>
</feature>
<evidence type="ECO:0000259" key="2">
    <source>
        <dbReference type="Pfam" id="PF02272"/>
    </source>
</evidence>
<dbReference type="PANTHER" id="PTHR47618">
    <property type="entry name" value="BIFUNCTIONAL OLIGORIBONUCLEASE AND PAP PHOSPHATASE NRNA"/>
    <property type="match status" value="1"/>
</dbReference>
<dbReference type="SUPFAM" id="SSF64182">
    <property type="entry name" value="DHH phosphoesterases"/>
    <property type="match status" value="1"/>
</dbReference>
<organism evidence="4 5">
    <name type="scientific">Hominibacterium faecale</name>
    <dbReference type="NCBI Taxonomy" id="2839743"/>
    <lineage>
        <taxon>Bacteria</taxon>
        <taxon>Bacillati</taxon>
        <taxon>Bacillota</taxon>
        <taxon>Clostridia</taxon>
        <taxon>Peptostreptococcales</taxon>
        <taxon>Anaerovoracaceae</taxon>
        <taxon>Hominibacterium</taxon>
    </lineage>
</organism>
<name>A0A9J6QW96_9FIRM</name>
<evidence type="ECO:0000259" key="1">
    <source>
        <dbReference type="Pfam" id="PF01368"/>
    </source>
</evidence>
<dbReference type="PANTHER" id="PTHR47618:SF1">
    <property type="entry name" value="BIFUNCTIONAL OLIGORIBONUCLEASE AND PAP PHOSPHATASE NRNA"/>
    <property type="match status" value="1"/>
</dbReference>
<dbReference type="GO" id="GO:0003676">
    <property type="term" value="F:nucleic acid binding"/>
    <property type="evidence" value="ECO:0007669"/>
    <property type="project" value="InterPro"/>
</dbReference>
<protein>
    <submittedName>
        <fullName evidence="4">Bifunctional oligoribonuclease/PAP phosphatase NrnA</fullName>
    </submittedName>
</protein>
<dbReference type="AlphaFoldDB" id="A0A9J6QW96"/>
<dbReference type="RefSeq" id="WP_253021286.1">
    <property type="nucleotide sequence ID" value="NZ_JAJAGH010000014.1"/>
</dbReference>
<dbReference type="Pfam" id="PF01368">
    <property type="entry name" value="DHH"/>
    <property type="match status" value="1"/>
</dbReference>
<dbReference type="InterPro" id="IPR038763">
    <property type="entry name" value="DHH_sf"/>
</dbReference>
<dbReference type="EMBL" id="JAOSHN010000002">
    <property type="protein sequence ID" value="MCU7377688.1"/>
    <property type="molecule type" value="Genomic_DNA"/>
</dbReference>
<dbReference type="InterPro" id="IPR051319">
    <property type="entry name" value="Oligoribo/pAp-PDE_c-di-AMP_PDE"/>
</dbReference>
<dbReference type="InterPro" id="IPR003156">
    <property type="entry name" value="DHHA1_dom"/>
</dbReference>
<dbReference type="Gene3D" id="3.10.310.30">
    <property type="match status" value="1"/>
</dbReference>
<reference evidence="4" key="1">
    <citation type="submission" date="2022-09" db="EMBL/GenBank/DDBJ databases">
        <title>Culturomic study of gut microbiota in children with autism spectrum disorder.</title>
        <authorList>
            <person name="Efimov B.A."/>
            <person name="Chaplin A.V."/>
            <person name="Sokolova S.R."/>
            <person name="Pikina A.P."/>
            <person name="Korzhanova M."/>
            <person name="Belova V."/>
            <person name="Korostin D."/>
        </authorList>
    </citation>
    <scope>NUCLEOTIDE SEQUENCE</scope>
    <source>
        <strain evidence="4">ASD5510</strain>
    </source>
</reference>
<dbReference type="InterPro" id="IPR001667">
    <property type="entry name" value="DDH_dom"/>
</dbReference>